<evidence type="ECO:0000313" key="3">
    <source>
        <dbReference type="EMBL" id="CAH0713206.1"/>
    </source>
</evidence>
<feature type="chain" id="PRO_5035437717" evidence="2">
    <location>
        <begin position="28"/>
        <end position="250"/>
    </location>
</feature>
<evidence type="ECO:0000256" key="1">
    <source>
        <dbReference type="SAM" id="MobiDB-lite"/>
    </source>
</evidence>
<accession>A0A8J9Y4D3</accession>
<dbReference type="OrthoDB" id="6920316at2759"/>
<dbReference type="AlphaFoldDB" id="A0A8J9Y4D3"/>
<sequence>MLKCYSFIFTVEMKLLIALGFLVAVSASPLANVPSNNLPVAPVEDFSLSEQLPEQDERRKTSEIILEAIITSLDKIQGEIIEESNQKVSEGIRNILNTIQDILKTRGKEEVDKEFNEIGHAEDKIRADSVLDNPQQDKIDAKELELQQGSAPAQENRDDENTILNNENESDKVLDSEQNEEDHSKVKFIDMVPEKNESDEAQSSKVAENDEQIEDDSELLRAQILNDRFLREPQEIQYIPPWMIRKPVPY</sequence>
<evidence type="ECO:0000313" key="4">
    <source>
        <dbReference type="Proteomes" id="UP000838878"/>
    </source>
</evidence>
<reference evidence="3" key="1">
    <citation type="submission" date="2021-12" db="EMBL/GenBank/DDBJ databases">
        <authorList>
            <person name="Martin H S."/>
        </authorList>
    </citation>
    <scope>NUCLEOTIDE SEQUENCE</scope>
</reference>
<proteinExistence type="predicted"/>
<evidence type="ECO:0000256" key="2">
    <source>
        <dbReference type="SAM" id="SignalP"/>
    </source>
</evidence>
<keyword evidence="2" id="KW-0732">Signal</keyword>
<gene>
    <name evidence="3" type="ORF">BINO364_LOCUS394</name>
</gene>
<dbReference type="Proteomes" id="UP000838878">
    <property type="component" value="Chromosome 1"/>
</dbReference>
<feature type="signal peptide" evidence="2">
    <location>
        <begin position="1"/>
        <end position="27"/>
    </location>
</feature>
<feature type="compositionally biased region" description="Basic and acidic residues" evidence="1">
    <location>
        <begin position="169"/>
        <end position="198"/>
    </location>
</feature>
<feature type="region of interest" description="Disordered" evidence="1">
    <location>
        <begin position="169"/>
        <end position="215"/>
    </location>
</feature>
<organism evidence="3 4">
    <name type="scientific">Brenthis ino</name>
    <name type="common">lesser marbled fritillary</name>
    <dbReference type="NCBI Taxonomy" id="405034"/>
    <lineage>
        <taxon>Eukaryota</taxon>
        <taxon>Metazoa</taxon>
        <taxon>Ecdysozoa</taxon>
        <taxon>Arthropoda</taxon>
        <taxon>Hexapoda</taxon>
        <taxon>Insecta</taxon>
        <taxon>Pterygota</taxon>
        <taxon>Neoptera</taxon>
        <taxon>Endopterygota</taxon>
        <taxon>Lepidoptera</taxon>
        <taxon>Glossata</taxon>
        <taxon>Ditrysia</taxon>
        <taxon>Papilionoidea</taxon>
        <taxon>Nymphalidae</taxon>
        <taxon>Heliconiinae</taxon>
        <taxon>Argynnini</taxon>
        <taxon>Brenthis</taxon>
    </lineage>
</organism>
<keyword evidence="4" id="KW-1185">Reference proteome</keyword>
<feature type="non-terminal residue" evidence="3">
    <location>
        <position position="250"/>
    </location>
</feature>
<protein>
    <submittedName>
        <fullName evidence="3">Uncharacterized protein</fullName>
    </submittedName>
</protein>
<name>A0A8J9Y4D3_9NEOP</name>
<dbReference type="EMBL" id="OV170221">
    <property type="protein sequence ID" value="CAH0713206.1"/>
    <property type="molecule type" value="Genomic_DNA"/>
</dbReference>